<evidence type="ECO:0000313" key="2">
    <source>
        <dbReference type="Proteomes" id="UP000176260"/>
    </source>
</evidence>
<gene>
    <name evidence="1" type="ORF">A2Y67_03775</name>
</gene>
<proteinExistence type="predicted"/>
<dbReference type="Gene3D" id="1.10.10.10">
    <property type="entry name" value="Winged helix-like DNA-binding domain superfamily/Winged helix DNA-binding domain"/>
    <property type="match status" value="1"/>
</dbReference>
<name>A0A1G1XS82_9BACT</name>
<dbReference type="CDD" id="cd00090">
    <property type="entry name" value="HTH_ARSR"/>
    <property type="match status" value="1"/>
</dbReference>
<dbReference type="SUPFAM" id="SSF46785">
    <property type="entry name" value="Winged helix' DNA-binding domain"/>
    <property type="match status" value="1"/>
</dbReference>
<evidence type="ECO:0000313" key="1">
    <source>
        <dbReference type="EMBL" id="OGY42814.1"/>
    </source>
</evidence>
<evidence type="ECO:0008006" key="3">
    <source>
        <dbReference type="Google" id="ProtNLM"/>
    </source>
</evidence>
<sequence>MFNFKSQITQKLLSYYFTNPTKRHYINELARILGLDLGNLSRKLKQLEHEGILASEFLGKQKYYFLNKKYPLLRETKKMFEANFGLKGKLAEKFIK</sequence>
<dbReference type="InterPro" id="IPR011991">
    <property type="entry name" value="ArsR-like_HTH"/>
</dbReference>
<reference evidence="1 2" key="1">
    <citation type="journal article" date="2016" name="Nat. Commun.">
        <title>Thousands of microbial genomes shed light on interconnected biogeochemical processes in an aquifer system.</title>
        <authorList>
            <person name="Anantharaman K."/>
            <person name="Brown C.T."/>
            <person name="Hug L.A."/>
            <person name="Sharon I."/>
            <person name="Castelle C.J."/>
            <person name="Probst A.J."/>
            <person name="Thomas B.C."/>
            <person name="Singh A."/>
            <person name="Wilkins M.J."/>
            <person name="Karaoz U."/>
            <person name="Brodie E.L."/>
            <person name="Williams K.H."/>
            <person name="Hubbard S.S."/>
            <person name="Banfield J.F."/>
        </authorList>
    </citation>
    <scope>NUCLEOTIDE SEQUENCE [LARGE SCALE GENOMIC DNA]</scope>
</reference>
<comment type="caution">
    <text evidence="1">The sequence shown here is derived from an EMBL/GenBank/DDBJ whole genome shotgun (WGS) entry which is preliminary data.</text>
</comment>
<dbReference type="EMBL" id="MHIA01000006">
    <property type="protein sequence ID" value="OGY42814.1"/>
    <property type="molecule type" value="Genomic_DNA"/>
</dbReference>
<dbReference type="InterPro" id="IPR036388">
    <property type="entry name" value="WH-like_DNA-bd_sf"/>
</dbReference>
<protein>
    <recommendedName>
        <fullName evidence="3">HTH arsR-type domain-containing protein</fullName>
    </recommendedName>
</protein>
<organism evidence="1 2">
    <name type="scientific">Candidatus Buchananbacteria bacterium RBG_13_39_9</name>
    <dbReference type="NCBI Taxonomy" id="1797531"/>
    <lineage>
        <taxon>Bacteria</taxon>
        <taxon>Candidatus Buchananiibacteriota</taxon>
    </lineage>
</organism>
<accession>A0A1G1XS82</accession>
<dbReference type="Proteomes" id="UP000176260">
    <property type="component" value="Unassembled WGS sequence"/>
</dbReference>
<dbReference type="AlphaFoldDB" id="A0A1G1XS82"/>
<dbReference type="InterPro" id="IPR036390">
    <property type="entry name" value="WH_DNA-bd_sf"/>
</dbReference>